<organism evidence="1 2">
    <name type="scientific">Cylindrotheca closterium</name>
    <dbReference type="NCBI Taxonomy" id="2856"/>
    <lineage>
        <taxon>Eukaryota</taxon>
        <taxon>Sar</taxon>
        <taxon>Stramenopiles</taxon>
        <taxon>Ochrophyta</taxon>
        <taxon>Bacillariophyta</taxon>
        <taxon>Bacillariophyceae</taxon>
        <taxon>Bacillariophycidae</taxon>
        <taxon>Bacillariales</taxon>
        <taxon>Bacillariaceae</taxon>
        <taxon>Cylindrotheca</taxon>
    </lineage>
</organism>
<evidence type="ECO:0000313" key="1">
    <source>
        <dbReference type="EMBL" id="CAJ1934955.1"/>
    </source>
</evidence>
<accession>A0AAD2FEC5</accession>
<comment type="caution">
    <text evidence="1">The sequence shown here is derived from an EMBL/GenBank/DDBJ whole genome shotgun (WGS) entry which is preliminary data.</text>
</comment>
<sequence>MIALLTTPSTSATSPTTTCSVLEFSATGKNTSPKTVMDFNSSDSPKKTAMVVIPKYLLPNLRNTSLTSALIQGTSLNGDATFSCTDDDSSVALSAISTDEEESTTATTFSKSSFSSSRRRRAIFSPYWKKSGEEPVEMIPTGDTDVTAIRSPAASVQSCLPHYEQIRELQVKPLRPRVVKSDPILARPMPPSILRKSKYTRRHTVGAVKLNKSADLVATSTAIAGALAAIDIEMEASNNRVQFDSNVDVRVFTKERPMLEPAQPGWSKMFTN</sequence>
<gene>
    <name evidence="1" type="ORF">CYCCA115_LOCUS4292</name>
</gene>
<proteinExistence type="predicted"/>
<name>A0AAD2FEC5_9STRA</name>
<reference evidence="1" key="1">
    <citation type="submission" date="2023-08" db="EMBL/GenBank/DDBJ databases">
        <authorList>
            <person name="Audoor S."/>
            <person name="Bilcke G."/>
        </authorList>
    </citation>
    <scope>NUCLEOTIDE SEQUENCE</scope>
</reference>
<evidence type="ECO:0000313" key="2">
    <source>
        <dbReference type="Proteomes" id="UP001295423"/>
    </source>
</evidence>
<dbReference type="EMBL" id="CAKOGP040000424">
    <property type="protein sequence ID" value="CAJ1934955.1"/>
    <property type="molecule type" value="Genomic_DNA"/>
</dbReference>
<keyword evidence="2" id="KW-1185">Reference proteome</keyword>
<protein>
    <submittedName>
        <fullName evidence="1">Uncharacterized protein</fullName>
    </submittedName>
</protein>
<dbReference type="Proteomes" id="UP001295423">
    <property type="component" value="Unassembled WGS sequence"/>
</dbReference>
<dbReference type="AlphaFoldDB" id="A0AAD2FEC5"/>